<dbReference type="SMART" id="SM00609">
    <property type="entry name" value="VIT"/>
    <property type="match status" value="1"/>
</dbReference>
<protein>
    <recommendedName>
        <fullName evidence="1">VIT domain-containing protein</fullName>
    </recommendedName>
</protein>
<evidence type="ECO:0000259" key="1">
    <source>
        <dbReference type="PROSITE" id="PS51468"/>
    </source>
</evidence>
<name>A0A816F8P6_9BILA</name>
<dbReference type="AlphaFoldDB" id="A0A816F8P6"/>
<comment type="caution">
    <text evidence="2">The sequence shown here is derived from an EMBL/GenBank/DDBJ whole genome shotgun (WGS) entry which is preliminary data.</text>
</comment>
<feature type="domain" description="VIT" evidence="1">
    <location>
        <begin position="19"/>
        <end position="149"/>
    </location>
</feature>
<gene>
    <name evidence="2" type="ORF">GPM918_LOCUS45791</name>
    <name evidence="3" type="ORF">SRO942_LOCUS48677</name>
</gene>
<evidence type="ECO:0000313" key="3">
    <source>
        <dbReference type="EMBL" id="CAF4595783.1"/>
    </source>
</evidence>
<feature type="non-terminal residue" evidence="2">
    <location>
        <position position="232"/>
    </location>
</feature>
<dbReference type="Pfam" id="PF08487">
    <property type="entry name" value="VIT"/>
    <property type="match status" value="1"/>
</dbReference>
<dbReference type="PANTHER" id="PTHR45737:SF6">
    <property type="entry name" value="VON WILLEBRAND FACTOR A DOMAIN-CONTAINING PROTEIN 5A"/>
    <property type="match status" value="1"/>
</dbReference>
<proteinExistence type="predicted"/>
<dbReference type="PROSITE" id="PS51468">
    <property type="entry name" value="VIT"/>
    <property type="match status" value="1"/>
</dbReference>
<dbReference type="EMBL" id="CAJNOQ010053831">
    <property type="protein sequence ID" value="CAF1656555.1"/>
    <property type="molecule type" value="Genomic_DNA"/>
</dbReference>
<dbReference type="EMBL" id="CAJOBC010126176">
    <property type="protein sequence ID" value="CAF4595783.1"/>
    <property type="molecule type" value="Genomic_DNA"/>
</dbReference>
<organism evidence="2 4">
    <name type="scientific">Didymodactylos carnosus</name>
    <dbReference type="NCBI Taxonomy" id="1234261"/>
    <lineage>
        <taxon>Eukaryota</taxon>
        <taxon>Metazoa</taxon>
        <taxon>Spiralia</taxon>
        <taxon>Gnathifera</taxon>
        <taxon>Rotifera</taxon>
        <taxon>Eurotatoria</taxon>
        <taxon>Bdelloidea</taxon>
        <taxon>Philodinida</taxon>
        <taxon>Philodinidae</taxon>
        <taxon>Didymodactylos</taxon>
    </lineage>
</organism>
<feature type="non-terminal residue" evidence="2">
    <location>
        <position position="1"/>
    </location>
</feature>
<keyword evidence="4" id="KW-1185">Reference proteome</keyword>
<accession>A0A816F8P6</accession>
<dbReference type="Proteomes" id="UP000663829">
    <property type="component" value="Unassembled WGS sequence"/>
</dbReference>
<dbReference type="PANTHER" id="PTHR45737">
    <property type="entry name" value="VON WILLEBRAND FACTOR A DOMAIN-CONTAINING PROTEIN 5A"/>
    <property type="match status" value="1"/>
</dbReference>
<dbReference type="InterPro" id="IPR013694">
    <property type="entry name" value="VIT"/>
</dbReference>
<dbReference type="OrthoDB" id="1729737at2759"/>
<evidence type="ECO:0000313" key="4">
    <source>
        <dbReference type="Proteomes" id="UP000663829"/>
    </source>
</evidence>
<evidence type="ECO:0000313" key="2">
    <source>
        <dbReference type="EMBL" id="CAF1656555.1"/>
    </source>
</evidence>
<sequence>EHRKKKCIQFSNMLRIQRNSAVSVRESEKQEYVPLKRVSVEAFIQSYAADVIIKQVFRNDETTSIEAVYCFPIEEQAAVYAFVAHIDDRGIVAELKEKKEAQKEYSAALRQGHGAYLLEQDEKSQDNFIINVGALPSGKECHISISYVSELDLVQNDSKIRFVVPTTIAQRYNPDKGAIGSPAATISKYVQTPSKYVYIIEFAQENIHLDRDILVDIELAETRSNTIVAVET</sequence>
<reference evidence="2" key="1">
    <citation type="submission" date="2021-02" db="EMBL/GenBank/DDBJ databases">
        <authorList>
            <person name="Nowell W R."/>
        </authorList>
    </citation>
    <scope>NUCLEOTIDE SEQUENCE</scope>
</reference>
<dbReference type="Proteomes" id="UP000681722">
    <property type="component" value="Unassembled WGS sequence"/>
</dbReference>